<organism evidence="3 4">
    <name type="scientific">Pterulicium gracile</name>
    <dbReference type="NCBI Taxonomy" id="1884261"/>
    <lineage>
        <taxon>Eukaryota</taxon>
        <taxon>Fungi</taxon>
        <taxon>Dikarya</taxon>
        <taxon>Basidiomycota</taxon>
        <taxon>Agaricomycotina</taxon>
        <taxon>Agaricomycetes</taxon>
        <taxon>Agaricomycetidae</taxon>
        <taxon>Agaricales</taxon>
        <taxon>Pleurotineae</taxon>
        <taxon>Pterulaceae</taxon>
        <taxon>Pterulicium</taxon>
    </lineage>
</organism>
<dbReference type="PANTHER" id="PTHR11559">
    <property type="entry name" value="CARBOXYLESTERASE"/>
    <property type="match status" value="1"/>
</dbReference>
<evidence type="ECO:0000259" key="2">
    <source>
        <dbReference type="Pfam" id="PF00135"/>
    </source>
</evidence>
<dbReference type="InterPro" id="IPR002018">
    <property type="entry name" value="CarbesteraseB"/>
</dbReference>
<accession>A0A5C3Q6F2</accession>
<dbReference type="OrthoDB" id="408631at2759"/>
<dbReference type="STRING" id="1884261.A0A5C3Q6F2"/>
<evidence type="ECO:0000313" key="4">
    <source>
        <dbReference type="Proteomes" id="UP000305067"/>
    </source>
</evidence>
<dbReference type="Proteomes" id="UP000305067">
    <property type="component" value="Unassembled WGS sequence"/>
</dbReference>
<evidence type="ECO:0000313" key="3">
    <source>
        <dbReference type="EMBL" id="TFK97562.1"/>
    </source>
</evidence>
<name>A0A5C3Q6F2_9AGAR</name>
<dbReference type="AlphaFoldDB" id="A0A5C3Q6F2"/>
<feature type="region of interest" description="Disordered" evidence="1">
    <location>
        <begin position="245"/>
        <end position="264"/>
    </location>
</feature>
<feature type="domain" description="Carboxylesterase type B" evidence="2">
    <location>
        <begin position="184"/>
        <end position="362"/>
    </location>
</feature>
<gene>
    <name evidence="3" type="ORF">BDV98DRAFT_585524</name>
</gene>
<dbReference type="EMBL" id="ML178846">
    <property type="protein sequence ID" value="TFK97562.1"/>
    <property type="molecule type" value="Genomic_DNA"/>
</dbReference>
<protein>
    <submittedName>
        <fullName evidence="3">Carboxylesterase family-domain-containing protein</fullName>
    </submittedName>
</protein>
<dbReference type="InterPro" id="IPR050309">
    <property type="entry name" value="Type-B_Carboxylest/Lipase"/>
</dbReference>
<dbReference type="Pfam" id="PF00135">
    <property type="entry name" value="COesterase"/>
    <property type="match status" value="1"/>
</dbReference>
<proteinExistence type="predicted"/>
<dbReference type="Gene3D" id="3.40.50.1820">
    <property type="entry name" value="alpha/beta hydrolase"/>
    <property type="match status" value="1"/>
</dbReference>
<evidence type="ECO:0000256" key="1">
    <source>
        <dbReference type="SAM" id="MobiDB-lite"/>
    </source>
</evidence>
<reference evidence="3 4" key="1">
    <citation type="journal article" date="2019" name="Nat. Ecol. Evol.">
        <title>Megaphylogeny resolves global patterns of mushroom evolution.</title>
        <authorList>
            <person name="Varga T."/>
            <person name="Krizsan K."/>
            <person name="Foldi C."/>
            <person name="Dima B."/>
            <person name="Sanchez-Garcia M."/>
            <person name="Sanchez-Ramirez S."/>
            <person name="Szollosi G.J."/>
            <person name="Szarkandi J.G."/>
            <person name="Papp V."/>
            <person name="Albert L."/>
            <person name="Andreopoulos W."/>
            <person name="Angelini C."/>
            <person name="Antonin V."/>
            <person name="Barry K.W."/>
            <person name="Bougher N.L."/>
            <person name="Buchanan P."/>
            <person name="Buyck B."/>
            <person name="Bense V."/>
            <person name="Catcheside P."/>
            <person name="Chovatia M."/>
            <person name="Cooper J."/>
            <person name="Damon W."/>
            <person name="Desjardin D."/>
            <person name="Finy P."/>
            <person name="Geml J."/>
            <person name="Haridas S."/>
            <person name="Hughes K."/>
            <person name="Justo A."/>
            <person name="Karasinski D."/>
            <person name="Kautmanova I."/>
            <person name="Kiss B."/>
            <person name="Kocsube S."/>
            <person name="Kotiranta H."/>
            <person name="LaButti K.M."/>
            <person name="Lechner B.E."/>
            <person name="Liimatainen K."/>
            <person name="Lipzen A."/>
            <person name="Lukacs Z."/>
            <person name="Mihaltcheva S."/>
            <person name="Morgado L.N."/>
            <person name="Niskanen T."/>
            <person name="Noordeloos M.E."/>
            <person name="Ohm R.A."/>
            <person name="Ortiz-Santana B."/>
            <person name="Ovrebo C."/>
            <person name="Racz N."/>
            <person name="Riley R."/>
            <person name="Savchenko A."/>
            <person name="Shiryaev A."/>
            <person name="Soop K."/>
            <person name="Spirin V."/>
            <person name="Szebenyi C."/>
            <person name="Tomsovsky M."/>
            <person name="Tulloss R.E."/>
            <person name="Uehling J."/>
            <person name="Grigoriev I.V."/>
            <person name="Vagvolgyi C."/>
            <person name="Papp T."/>
            <person name="Martin F.M."/>
            <person name="Miettinen O."/>
            <person name="Hibbett D.S."/>
            <person name="Nagy L.G."/>
        </authorList>
    </citation>
    <scope>NUCLEOTIDE SEQUENCE [LARGE SCALE GENOMIC DNA]</scope>
    <source>
        <strain evidence="3 4">CBS 309.79</strain>
    </source>
</reference>
<sequence length="447" mass="47996">MAGNRLVNIDIEGCPCEMDKLGSASKYSISFLEGIHFCLIRPRITQAGSADAVLLNLAVADLASGAHGRAQSLALANLSPINNRTSIMVAMETCSFNLADGTVLETHEFNQRHHIACMVPLAALTCIASRIRVVYRIVAQSAMYAYSCTSQVALGSPIAAPLEPRTLRDELTVDVEYSKYVVTSNNATRVVDFLGIRYGKSPTGSLRFAAAQAPAVIDRSTRPTVIAKKQPNACKQNDFGFAPTSQWNTGGGSGGGGDNGGGVGGGGRGASLSSLFTTRALDTRAEDVPQSEDCLFLNIHVPHTFGQTTHNAFPVVMWFHGGGYAHGAESTYNGSLLNTTFDNQVITIVIQYRLGLFEVLTHHQADGCSGAETVSITQEAAMFTMQEDMDAPSVCALVNSDSLLALAHTNSQIPHFAFMRAAKITKRQITPQVVQEFRDWGAQYERK</sequence>
<keyword evidence="4" id="KW-1185">Reference proteome</keyword>
<feature type="compositionally biased region" description="Gly residues" evidence="1">
    <location>
        <begin position="249"/>
        <end position="264"/>
    </location>
</feature>
<dbReference type="InterPro" id="IPR029058">
    <property type="entry name" value="AB_hydrolase_fold"/>
</dbReference>
<dbReference type="SUPFAM" id="SSF53474">
    <property type="entry name" value="alpha/beta-Hydrolases"/>
    <property type="match status" value="1"/>
</dbReference>